<dbReference type="InterPro" id="IPR041624">
    <property type="entry name" value="RGI_lyase"/>
</dbReference>
<evidence type="ECO:0000313" key="4">
    <source>
        <dbReference type="Proteomes" id="UP000004524"/>
    </source>
</evidence>
<reference evidence="3 4" key="1">
    <citation type="journal article" date="2010" name="Microb. Ecol.">
        <title>Comparative genome analysis of Prevotella ruminicola and Prevotella bryantii: insights into their environmental niche.</title>
        <authorList>
            <consortium name="North American Consortium for Rumen Bacteria"/>
            <person name="Purushe J."/>
            <person name="Fouts D.E."/>
            <person name="Morrison M."/>
            <person name="White B.A."/>
            <person name="Mackie R.I."/>
            <person name="Coutinho P.M."/>
            <person name="Henrissat B."/>
            <person name="Nelson K.E."/>
        </authorList>
    </citation>
    <scope>NUCLEOTIDE SEQUENCE [LARGE SCALE GENOMIC DNA]</scope>
    <source>
        <strain evidence="3 4">B14</strain>
    </source>
</reference>
<evidence type="ECO:0000313" key="3">
    <source>
        <dbReference type="EMBL" id="EFI70745.1"/>
    </source>
</evidence>
<dbReference type="SUPFAM" id="SSF69318">
    <property type="entry name" value="Integrin alpha N-terminal domain"/>
    <property type="match status" value="1"/>
</dbReference>
<dbReference type="EMBL" id="ADWO01000096">
    <property type="protein sequence ID" value="EFI70745.1"/>
    <property type="molecule type" value="Genomic_DNA"/>
</dbReference>
<name>D8E0F6_9BACT</name>
<organism evidence="3 4">
    <name type="scientific">Segatella baroniae B14</name>
    <dbReference type="NCBI Taxonomy" id="752555"/>
    <lineage>
        <taxon>Bacteria</taxon>
        <taxon>Pseudomonadati</taxon>
        <taxon>Bacteroidota</taxon>
        <taxon>Bacteroidia</taxon>
        <taxon>Bacteroidales</taxon>
        <taxon>Prevotellaceae</taxon>
        <taxon>Segatella</taxon>
    </lineage>
</organism>
<dbReference type="InterPro" id="IPR028994">
    <property type="entry name" value="Integrin_alpha_N"/>
</dbReference>
<dbReference type="InterPro" id="IPR049366">
    <property type="entry name" value="RGL11_C"/>
</dbReference>
<dbReference type="Proteomes" id="UP000004524">
    <property type="component" value="Unassembled WGS sequence"/>
</dbReference>
<gene>
    <name evidence="3" type="ORF">PBR_0781</name>
</gene>
<dbReference type="CDD" id="cd10318">
    <property type="entry name" value="RGL11"/>
    <property type="match status" value="1"/>
</dbReference>
<evidence type="ECO:0000259" key="1">
    <source>
        <dbReference type="Pfam" id="PF18370"/>
    </source>
</evidence>
<feature type="domain" description="Rhamnogalacturonan lyase family 11 C-terminal" evidence="2">
    <location>
        <begin position="101"/>
        <end position="606"/>
    </location>
</feature>
<protein>
    <submittedName>
        <fullName evidence="3">Carbohydrate binding family 6</fullName>
    </submittedName>
</protein>
<proteinExistence type="predicted"/>
<feature type="domain" description="Rhamnogalacturonan I lyase beta-sheet" evidence="1">
    <location>
        <begin position="1"/>
        <end position="86"/>
    </location>
</feature>
<keyword evidence="4" id="KW-1185">Reference proteome</keyword>
<accession>D8E0F6</accession>
<dbReference type="Pfam" id="PF18370">
    <property type="entry name" value="RGI_lyase"/>
    <property type="match status" value="1"/>
</dbReference>
<dbReference type="InterPro" id="IPR013783">
    <property type="entry name" value="Ig-like_fold"/>
</dbReference>
<dbReference type="AlphaFoldDB" id="D8E0F6"/>
<dbReference type="Pfam" id="PF21348">
    <property type="entry name" value="RGL11_C"/>
    <property type="match status" value="1"/>
</dbReference>
<evidence type="ECO:0000259" key="2">
    <source>
        <dbReference type="Pfam" id="PF21348"/>
    </source>
</evidence>
<dbReference type="InterPro" id="IPR034641">
    <property type="entry name" value="RGL11"/>
</dbReference>
<comment type="caution">
    <text evidence="3">The sequence shown here is derived from an EMBL/GenBank/DDBJ whole genome shotgun (WGS) entry which is preliminary data.</text>
</comment>
<dbReference type="PANTHER" id="PTHR43118">
    <property type="entry name" value="RHAMNOGALACTURONAN LYASE (EUROFUNG)"/>
    <property type="match status" value="1"/>
</dbReference>
<dbReference type="PANTHER" id="PTHR43118:SF1">
    <property type="entry name" value="RHAMNOGALACTURONAN LYASE (EUROFUNG)"/>
    <property type="match status" value="1"/>
</dbReference>
<dbReference type="Gene3D" id="2.60.40.10">
    <property type="entry name" value="Immunoglobulins"/>
    <property type="match status" value="1"/>
</dbReference>
<dbReference type="STRING" id="77095.SAMN05216455_103220"/>
<sequence>MEKITRGIIAVPAMNATGEFVSWRLLGTDNAKTTTFDVLRDGQTIASNLKNVTSYLDTNGNTSSKYQIVTRVNGVKTETSAVVTPWSDKYLKVKLSSPGSQYTPNDCSVGDVDGDGEYEIIVKWNPENAKDNSQSGKTDAVFLDCYKFSGQRLWRIDLGYNIRAGAHYTQHLVYDFDGDGKAEVICKTAPLTKDGKGQYVTAAATDSNIKNASQTNYRNSSGYILSGPEFLTVFNGQTGSAIHTVWYNPNRAGGASGAASMPSKSFWGDTYGNRCDRYLSAVAYLNGAGNRPSAILCRGYYTRAYVWAVDFDGKKLSTRWLHASTSSTSASVTDANGNTTTKSYGSSTANRGSHTLYGNGNHNLSIADVDGDGCDEIIYGSGALDNNGYLLYATGYGHGDAIHVGDFNPDRAGLEVFQVHEESPYGWDLHDAKTGQILYSATTSGDNGRGMAGCFVANKRGGQFSSYGDRSLRSAVDNSIITTNGTSCNFRIYWDGSLQDNWFDTNVSKWNGSSATTIFSPGNYSNSKTCNTTKATPCLQADIFGDWREEIVEYSGDDNTTLTIFTSTEATNYRVPCLMHDHTYRMAVAWQQSAYNQPPHLGYYLPDAAAGFIANSSITVQDDASSSSATMPAVVPQNGVILWPFEQGVAHQLAVVGDDLKNYVTTDVTIGSGLTYGGVKELNDLTETRIGVTVDNNPAPDDNNKLSFNIVPLSGYSLNITRIDFTATRIGTDGGNIDVSWCGNKIASGLRPARNAQNPEYTTYCYNVTTTNPEKGHKLTFNVYNLGITKQMAFANIKLYGTISQTANAKSNTIDNAVTGIVDVQSDASVEEKWYTLSGVRIKAPTQSGIYILNGKKVSIKK</sequence>